<keyword evidence="2" id="KW-0732">Signal</keyword>
<feature type="chain" id="PRO_5009386231" evidence="2">
    <location>
        <begin position="21"/>
        <end position="233"/>
    </location>
</feature>
<dbReference type="OMA" id="MPFQIAR"/>
<sequence>MPFQIARIFVLLLVSTSAMALPLELEGRDPEFKTRGMIIKRQNKDNLVVTDTKVPVITSGVINENKLTSTTDANKPKNPKVKGTQPGTSDNIPKTNLDKTVPPPDTPPPAVPPPVTVPGTTPDSPNTKPKKTPEEKEQERQAKIAKHKKKIIDLKNDIKKEEEKIKKLESVESLAKEIYMLSEGKDDKKKPAGNSQKDSDKKDSPKEKGTGGSSSSNNKTSFKVAVPNVAPLA</sequence>
<dbReference type="Proteomes" id="UP000005240">
    <property type="component" value="Unassembled WGS sequence"/>
</dbReference>
<dbReference type="STRING" id="630390.A0A0C4EZA6"/>
<keyword evidence="5" id="KW-1185">Reference proteome</keyword>
<feature type="compositionally biased region" description="Pro residues" evidence="1">
    <location>
        <begin position="101"/>
        <end position="116"/>
    </location>
</feature>
<evidence type="ECO:0000313" key="3">
    <source>
        <dbReference type="EMBL" id="OAV89870.1"/>
    </source>
</evidence>
<feature type="signal peptide" evidence="2">
    <location>
        <begin position="1"/>
        <end position="20"/>
    </location>
</feature>
<protein>
    <submittedName>
        <fullName evidence="3 4">Uncharacterized protein</fullName>
    </submittedName>
</protein>
<reference evidence="4 5" key="3">
    <citation type="journal article" date="2017" name="G3 (Bethesda)">
        <title>Comparative analysis highlights variable genome content of wheat rusts and divergence of the mating loci.</title>
        <authorList>
            <person name="Cuomo C.A."/>
            <person name="Bakkeren G."/>
            <person name="Khalil H.B."/>
            <person name="Panwar V."/>
            <person name="Joly D."/>
            <person name="Linning R."/>
            <person name="Sakthikumar S."/>
            <person name="Song X."/>
            <person name="Adiconis X."/>
            <person name="Fan L."/>
            <person name="Goldberg J.M."/>
            <person name="Levin J.Z."/>
            <person name="Young S."/>
            <person name="Zeng Q."/>
            <person name="Anikster Y."/>
            <person name="Bruce M."/>
            <person name="Wang M."/>
            <person name="Yin C."/>
            <person name="McCallum B."/>
            <person name="Szabo L.J."/>
            <person name="Hulbert S."/>
            <person name="Chen X."/>
            <person name="Fellers J.P."/>
        </authorList>
    </citation>
    <scope>NUCLEOTIDE SEQUENCE</scope>
    <source>
        <strain evidence="5">Isolate 1-1 / race 1 (BBBD)</strain>
        <strain evidence="4">isolate 1-1 / race 1 (BBBD)</strain>
    </source>
</reference>
<feature type="compositionally biased region" description="Basic and acidic residues" evidence="1">
    <location>
        <begin position="131"/>
        <end position="142"/>
    </location>
</feature>
<reference evidence="3" key="1">
    <citation type="submission" date="2009-11" db="EMBL/GenBank/DDBJ databases">
        <authorList>
            <consortium name="The Broad Institute Genome Sequencing Platform"/>
            <person name="Ward D."/>
            <person name="Feldgarden M."/>
            <person name="Earl A."/>
            <person name="Young S.K."/>
            <person name="Zeng Q."/>
            <person name="Koehrsen M."/>
            <person name="Alvarado L."/>
            <person name="Berlin A."/>
            <person name="Bochicchio J."/>
            <person name="Borenstein D."/>
            <person name="Chapman S.B."/>
            <person name="Chen Z."/>
            <person name="Engels R."/>
            <person name="Freedman E."/>
            <person name="Gellesch M."/>
            <person name="Goldberg J."/>
            <person name="Griggs A."/>
            <person name="Gujja S."/>
            <person name="Heilman E."/>
            <person name="Heiman D."/>
            <person name="Hepburn T."/>
            <person name="Howarth C."/>
            <person name="Jen D."/>
            <person name="Larson L."/>
            <person name="Lewis B."/>
            <person name="Mehta T."/>
            <person name="Park D."/>
            <person name="Pearson M."/>
            <person name="Roberts A."/>
            <person name="Saif S."/>
            <person name="Shea T."/>
            <person name="Shenoy N."/>
            <person name="Sisk P."/>
            <person name="Stolte C."/>
            <person name="Sykes S."/>
            <person name="Thomson T."/>
            <person name="Walk T."/>
            <person name="White J."/>
            <person name="Yandava C."/>
            <person name="Izard J."/>
            <person name="Baranova O.V."/>
            <person name="Blanton J.M."/>
            <person name="Tanner A.C."/>
            <person name="Dewhirst F.E."/>
            <person name="Haas B."/>
            <person name="Nusbaum C."/>
            <person name="Birren B."/>
        </authorList>
    </citation>
    <scope>NUCLEOTIDE SEQUENCE [LARGE SCALE GENOMIC DNA]</scope>
    <source>
        <strain evidence="3">1-1 BBBD Race 1</strain>
    </source>
</reference>
<organism evidence="3">
    <name type="scientific">Puccinia triticina (isolate 1-1 / race 1 (BBBD))</name>
    <name type="common">Brown leaf rust fungus</name>
    <dbReference type="NCBI Taxonomy" id="630390"/>
    <lineage>
        <taxon>Eukaryota</taxon>
        <taxon>Fungi</taxon>
        <taxon>Dikarya</taxon>
        <taxon>Basidiomycota</taxon>
        <taxon>Pucciniomycotina</taxon>
        <taxon>Pucciniomycetes</taxon>
        <taxon>Pucciniales</taxon>
        <taxon>Pucciniaceae</taxon>
        <taxon>Puccinia</taxon>
    </lineage>
</organism>
<reference evidence="3" key="2">
    <citation type="submission" date="2016-05" db="EMBL/GenBank/DDBJ databases">
        <title>Comparative analysis highlights variable genome content of wheat rusts and divergence of the mating loci.</title>
        <authorList>
            <person name="Cuomo C.A."/>
            <person name="Bakkeren G."/>
            <person name="Szabo L."/>
            <person name="Khalil H."/>
            <person name="Joly D."/>
            <person name="Goldberg J."/>
            <person name="Young S."/>
            <person name="Zeng Q."/>
            <person name="Fellers J."/>
        </authorList>
    </citation>
    <scope>NUCLEOTIDE SEQUENCE [LARGE SCALE GENOMIC DNA]</scope>
    <source>
        <strain evidence="3">1-1 BBBD Race 1</strain>
    </source>
</reference>
<dbReference type="EnsemblFungi" id="PTTG_06165-t43_1">
    <property type="protein sequence ID" value="PTTG_06165-t43_1-p1"/>
    <property type="gene ID" value="PTTG_06165"/>
</dbReference>
<dbReference type="EMBL" id="ADAS02000116">
    <property type="protein sequence ID" value="OAV89870.1"/>
    <property type="molecule type" value="Genomic_DNA"/>
</dbReference>
<feature type="region of interest" description="Disordered" evidence="1">
    <location>
        <begin position="68"/>
        <end position="148"/>
    </location>
</feature>
<evidence type="ECO:0000256" key="2">
    <source>
        <dbReference type="SAM" id="SignalP"/>
    </source>
</evidence>
<name>A0A0C4EZA6_PUCT1</name>
<proteinExistence type="predicted"/>
<gene>
    <name evidence="3" type="ORF">PTTG_06165</name>
</gene>
<dbReference type="AlphaFoldDB" id="A0A0C4EZA6"/>
<accession>A0A0C4EZA6</accession>
<evidence type="ECO:0000256" key="1">
    <source>
        <dbReference type="SAM" id="MobiDB-lite"/>
    </source>
</evidence>
<reference evidence="4" key="4">
    <citation type="submission" date="2025-05" db="UniProtKB">
        <authorList>
            <consortium name="EnsemblFungi"/>
        </authorList>
    </citation>
    <scope>IDENTIFICATION</scope>
    <source>
        <strain evidence="4">isolate 1-1 / race 1 (BBBD)</strain>
    </source>
</reference>
<dbReference type="VEuPathDB" id="FungiDB:PTTG_06165"/>
<evidence type="ECO:0000313" key="5">
    <source>
        <dbReference type="Proteomes" id="UP000005240"/>
    </source>
</evidence>
<feature type="compositionally biased region" description="Basic and acidic residues" evidence="1">
    <location>
        <begin position="197"/>
        <end position="209"/>
    </location>
</feature>
<evidence type="ECO:0000313" key="4">
    <source>
        <dbReference type="EnsemblFungi" id="PTTG_06165-t43_1-p1"/>
    </source>
</evidence>
<feature type="region of interest" description="Disordered" evidence="1">
    <location>
        <begin position="181"/>
        <end position="233"/>
    </location>
</feature>
<feature type="compositionally biased region" description="Polar residues" evidence="1">
    <location>
        <begin position="85"/>
        <end position="94"/>
    </location>
</feature>